<evidence type="ECO:0000256" key="2">
    <source>
        <dbReference type="ARBA" id="ARBA00009228"/>
    </source>
</evidence>
<proteinExistence type="inferred from homology"/>
<dbReference type="GO" id="GO:0035821">
    <property type="term" value="P:modulation of process of another organism"/>
    <property type="evidence" value="ECO:0007669"/>
    <property type="project" value="UniProtKB-ARBA"/>
</dbReference>
<dbReference type="GeneTree" id="ENSGT00940000162430"/>
<reference evidence="11" key="2">
    <citation type="submission" date="2025-09" db="UniProtKB">
        <authorList>
            <consortium name="Ensembl"/>
        </authorList>
    </citation>
    <scope>IDENTIFICATION</scope>
</reference>
<dbReference type="PANTHER" id="PTHR24252">
    <property type="entry name" value="ACROSIN-RELATED"/>
    <property type="match status" value="1"/>
</dbReference>
<evidence type="ECO:0000313" key="12">
    <source>
        <dbReference type="Proteomes" id="UP000472273"/>
    </source>
</evidence>
<dbReference type="EC" id="3.4.21.10" evidence="3"/>
<evidence type="ECO:0000256" key="7">
    <source>
        <dbReference type="ARBA" id="ARBA00022825"/>
    </source>
</evidence>
<dbReference type="InterPro" id="IPR018114">
    <property type="entry name" value="TRYPSIN_HIS"/>
</dbReference>
<keyword evidence="8" id="KW-1015">Disulfide bond</keyword>
<dbReference type="Gene3D" id="2.40.10.10">
    <property type="entry name" value="Trypsin-like serine proteases"/>
    <property type="match status" value="2"/>
</dbReference>
<keyword evidence="7 9" id="KW-0720">Serine protease</keyword>
<dbReference type="OMA" id="ERYWIVG"/>
<keyword evidence="6 9" id="KW-0378">Hydrolase</keyword>
<dbReference type="InterPro" id="IPR009003">
    <property type="entry name" value="Peptidase_S1_PA"/>
</dbReference>
<dbReference type="CDD" id="cd00190">
    <property type="entry name" value="Tryp_SPc"/>
    <property type="match status" value="1"/>
</dbReference>
<feature type="domain" description="Peptidase S1" evidence="10">
    <location>
        <begin position="70"/>
        <end position="316"/>
    </location>
</feature>
<evidence type="ECO:0000256" key="9">
    <source>
        <dbReference type="RuleBase" id="RU363034"/>
    </source>
</evidence>
<keyword evidence="12" id="KW-1185">Reference proteome</keyword>
<dbReference type="InterPro" id="IPR043504">
    <property type="entry name" value="Peptidase_S1_PA_chymotrypsin"/>
</dbReference>
<evidence type="ECO:0000256" key="1">
    <source>
        <dbReference type="ARBA" id="ARBA00001656"/>
    </source>
</evidence>
<dbReference type="Proteomes" id="UP000472273">
    <property type="component" value="Unplaced"/>
</dbReference>
<dbReference type="InterPro" id="IPR033116">
    <property type="entry name" value="TRYPSIN_SER"/>
</dbReference>
<evidence type="ECO:0000313" key="11">
    <source>
        <dbReference type="Ensembl" id="ENSPTXP00000024008.1"/>
    </source>
</evidence>
<evidence type="ECO:0000256" key="6">
    <source>
        <dbReference type="ARBA" id="ARBA00022801"/>
    </source>
</evidence>
<dbReference type="PROSITE" id="PS50240">
    <property type="entry name" value="TRYPSIN_DOM"/>
    <property type="match status" value="1"/>
</dbReference>
<keyword evidence="5 9" id="KW-0645">Protease</keyword>
<comment type="similarity">
    <text evidence="2">Belongs to the peptidase S1 family. Snake venom subfamily.</text>
</comment>
<dbReference type="PROSITE" id="PS00135">
    <property type="entry name" value="TRYPSIN_SER"/>
    <property type="match status" value="1"/>
</dbReference>
<sequence>MHRRQKGKKMGLLEIWEGRKQAHFRPSQISRRRREPSEPRGDRYQGFLALAVSRGLCGRRPLAPSHSLPVVGGIDTMPGTWPWMVSIRTPFKSGYQHTCGGSLIGARWILTAAHCFRDISIDPLHLTNWELVFGTNKLSHPGPDAEVRFPKRVVQHENYQPRQQINDIALVELDDPVKCSDYIQPACLPDSSVDVSNMVHCYIAGWGYTREKGENKAPSDILKEAKVDLIPTEKCNSSNWYYGSISASNLCAGFEGGGIDTCQGDSGGPLLCRENRSERYWIVGVTAWGLGCARAQKPGVYTSTQNFYDWILDLRGFCLCWCQLL</sequence>
<reference evidence="11" key="1">
    <citation type="submission" date="2025-08" db="UniProtKB">
        <authorList>
            <consortium name="Ensembl"/>
        </authorList>
    </citation>
    <scope>IDENTIFICATION</scope>
</reference>
<evidence type="ECO:0000256" key="3">
    <source>
        <dbReference type="ARBA" id="ARBA00012050"/>
    </source>
</evidence>
<dbReference type="SMART" id="SM00020">
    <property type="entry name" value="Tryp_SPc"/>
    <property type="match status" value="1"/>
</dbReference>
<dbReference type="GO" id="GO:0004252">
    <property type="term" value="F:serine-type endopeptidase activity"/>
    <property type="evidence" value="ECO:0007669"/>
    <property type="project" value="InterPro"/>
</dbReference>
<evidence type="ECO:0000259" key="10">
    <source>
        <dbReference type="PROSITE" id="PS50240"/>
    </source>
</evidence>
<dbReference type="SUPFAM" id="SSF50494">
    <property type="entry name" value="Trypsin-like serine proteases"/>
    <property type="match status" value="1"/>
</dbReference>
<comment type="catalytic activity">
    <reaction evidence="1">
        <text>Preferential cleavage: Arg-|-Xaa, Lys-|-Xaa.</text>
        <dbReference type="EC" id="3.4.21.10"/>
    </reaction>
</comment>
<dbReference type="InterPro" id="IPR001254">
    <property type="entry name" value="Trypsin_dom"/>
</dbReference>
<evidence type="ECO:0000256" key="5">
    <source>
        <dbReference type="ARBA" id="ARBA00022670"/>
    </source>
</evidence>
<dbReference type="GO" id="GO:0005576">
    <property type="term" value="C:extracellular region"/>
    <property type="evidence" value="ECO:0007669"/>
    <property type="project" value="UniProtKB-ARBA"/>
</dbReference>
<name>A0A670ZMC4_PSETE</name>
<dbReference type="InterPro" id="IPR001314">
    <property type="entry name" value="Peptidase_S1A"/>
</dbReference>
<evidence type="ECO:0000256" key="4">
    <source>
        <dbReference type="ARBA" id="ARBA00017161"/>
    </source>
</evidence>
<dbReference type="Pfam" id="PF00089">
    <property type="entry name" value="Trypsin"/>
    <property type="match status" value="1"/>
</dbReference>
<dbReference type="PANTHER" id="PTHR24252:SF8">
    <property type="entry name" value="ACROSIN"/>
    <property type="match status" value="1"/>
</dbReference>
<dbReference type="FunFam" id="2.40.10.10:FF:000003">
    <property type="entry name" value="Transmembrane serine protease 3"/>
    <property type="match status" value="1"/>
</dbReference>
<dbReference type="GO" id="GO:0007340">
    <property type="term" value="P:acrosome reaction"/>
    <property type="evidence" value="ECO:0007669"/>
    <property type="project" value="TreeGrafter"/>
</dbReference>
<dbReference type="PRINTS" id="PR00722">
    <property type="entry name" value="CHYMOTRYPSIN"/>
</dbReference>
<evidence type="ECO:0000256" key="8">
    <source>
        <dbReference type="ARBA" id="ARBA00023157"/>
    </source>
</evidence>
<protein>
    <recommendedName>
        <fullName evidence="4">Acrosin</fullName>
        <ecNumber evidence="3">3.4.21.10</ecNumber>
    </recommendedName>
</protein>
<organism evidence="11 12">
    <name type="scientific">Pseudonaja textilis</name>
    <name type="common">Eastern brown snake</name>
    <dbReference type="NCBI Taxonomy" id="8673"/>
    <lineage>
        <taxon>Eukaryota</taxon>
        <taxon>Metazoa</taxon>
        <taxon>Chordata</taxon>
        <taxon>Craniata</taxon>
        <taxon>Vertebrata</taxon>
        <taxon>Euteleostomi</taxon>
        <taxon>Lepidosauria</taxon>
        <taxon>Squamata</taxon>
        <taxon>Bifurcata</taxon>
        <taxon>Unidentata</taxon>
        <taxon>Episquamata</taxon>
        <taxon>Toxicofera</taxon>
        <taxon>Serpentes</taxon>
        <taxon>Colubroidea</taxon>
        <taxon>Elapidae</taxon>
        <taxon>Hydrophiinae</taxon>
        <taxon>Pseudonaja</taxon>
    </lineage>
</organism>
<accession>A0A670ZMC4</accession>
<dbReference type="Ensembl" id="ENSPTXT00000024751.1">
    <property type="protein sequence ID" value="ENSPTXP00000024008.1"/>
    <property type="gene ID" value="ENSPTXG00000016664.1"/>
</dbReference>
<dbReference type="AlphaFoldDB" id="A0A670ZMC4"/>
<dbReference type="PROSITE" id="PS00134">
    <property type="entry name" value="TRYPSIN_HIS"/>
    <property type="match status" value="1"/>
</dbReference>
<dbReference type="GO" id="GO:0006508">
    <property type="term" value="P:proteolysis"/>
    <property type="evidence" value="ECO:0007669"/>
    <property type="project" value="UniProtKB-KW"/>
</dbReference>